<protein>
    <submittedName>
        <fullName evidence="1">Uncharacterized protein MANES_02G078000</fullName>
    </submittedName>
</protein>
<organism evidence="1">
    <name type="scientific">Rhizophora mucronata</name>
    <name type="common">Asiatic mangrove</name>
    <dbReference type="NCBI Taxonomy" id="61149"/>
    <lineage>
        <taxon>Eukaryota</taxon>
        <taxon>Viridiplantae</taxon>
        <taxon>Streptophyta</taxon>
        <taxon>Embryophyta</taxon>
        <taxon>Tracheophyta</taxon>
        <taxon>Spermatophyta</taxon>
        <taxon>Magnoliopsida</taxon>
        <taxon>eudicotyledons</taxon>
        <taxon>Gunneridae</taxon>
        <taxon>Pentapetalae</taxon>
        <taxon>rosids</taxon>
        <taxon>fabids</taxon>
        <taxon>Malpighiales</taxon>
        <taxon>Rhizophoraceae</taxon>
        <taxon>Rhizophora</taxon>
    </lineage>
</organism>
<proteinExistence type="predicted"/>
<accession>A0A2P2KP29</accession>
<dbReference type="AlphaFoldDB" id="A0A2P2KP29"/>
<reference evidence="1" key="1">
    <citation type="submission" date="2018-02" db="EMBL/GenBank/DDBJ databases">
        <title>Rhizophora mucronata_Transcriptome.</title>
        <authorList>
            <person name="Meera S.P."/>
            <person name="Sreeshan A."/>
            <person name="Augustine A."/>
        </authorList>
    </citation>
    <scope>NUCLEOTIDE SEQUENCE</scope>
    <source>
        <tissue evidence="1">Leaf</tissue>
    </source>
</reference>
<dbReference type="EMBL" id="GGEC01027016">
    <property type="protein sequence ID" value="MBX07500.1"/>
    <property type="molecule type" value="Transcribed_RNA"/>
</dbReference>
<name>A0A2P2KP29_RHIMU</name>
<sequence length="39" mass="4675">MTRNKSYTTFYNGNILRSKMAFHYRERETVSNFKNAANI</sequence>
<evidence type="ECO:0000313" key="1">
    <source>
        <dbReference type="EMBL" id="MBX07500.1"/>
    </source>
</evidence>